<gene>
    <name evidence="1" type="ORF">MSPICULIGERA_LOCUS7435</name>
</gene>
<dbReference type="EMBL" id="CATQJA010001863">
    <property type="protein sequence ID" value="CAJ0568932.1"/>
    <property type="molecule type" value="Genomic_DNA"/>
</dbReference>
<protein>
    <submittedName>
        <fullName evidence="1">Uncharacterized protein</fullName>
    </submittedName>
</protein>
<organism evidence="1 2">
    <name type="scientific">Mesorhabditis spiculigera</name>
    <dbReference type="NCBI Taxonomy" id="96644"/>
    <lineage>
        <taxon>Eukaryota</taxon>
        <taxon>Metazoa</taxon>
        <taxon>Ecdysozoa</taxon>
        <taxon>Nematoda</taxon>
        <taxon>Chromadorea</taxon>
        <taxon>Rhabditida</taxon>
        <taxon>Rhabditina</taxon>
        <taxon>Rhabditomorpha</taxon>
        <taxon>Rhabditoidea</taxon>
        <taxon>Rhabditidae</taxon>
        <taxon>Mesorhabditinae</taxon>
        <taxon>Mesorhabditis</taxon>
    </lineage>
</organism>
<evidence type="ECO:0000313" key="1">
    <source>
        <dbReference type="EMBL" id="CAJ0568932.1"/>
    </source>
</evidence>
<keyword evidence="2" id="KW-1185">Reference proteome</keyword>
<comment type="caution">
    <text evidence="1">The sequence shown here is derived from an EMBL/GenBank/DDBJ whole genome shotgun (WGS) entry which is preliminary data.</text>
</comment>
<accession>A0AA36G0Q8</accession>
<name>A0AA36G0Q8_9BILA</name>
<dbReference type="Proteomes" id="UP001177023">
    <property type="component" value="Unassembled WGS sequence"/>
</dbReference>
<dbReference type="AlphaFoldDB" id="A0AA36G0Q8"/>
<sequence>MRKLCEIAGLIKKSTAASGPAGDEWGVGECRHLDEGGFLYECFCSFCVPTPTPFLKRKQLLIATTKAGATAATTKAAAATTKAVVTVKLDPLQQDFYVTTPRCIRTQNFHSADPVAC</sequence>
<feature type="non-terminal residue" evidence="1">
    <location>
        <position position="1"/>
    </location>
</feature>
<reference evidence="1" key="1">
    <citation type="submission" date="2023-06" db="EMBL/GenBank/DDBJ databases">
        <authorList>
            <person name="Delattre M."/>
        </authorList>
    </citation>
    <scope>NUCLEOTIDE SEQUENCE</scope>
    <source>
        <strain evidence="1">AF72</strain>
    </source>
</reference>
<evidence type="ECO:0000313" key="2">
    <source>
        <dbReference type="Proteomes" id="UP001177023"/>
    </source>
</evidence>
<proteinExistence type="predicted"/>